<organism evidence="2">
    <name type="scientific">Caenorhabditis brenneri</name>
    <name type="common">Nematode worm</name>
    <dbReference type="NCBI Taxonomy" id="135651"/>
    <lineage>
        <taxon>Eukaryota</taxon>
        <taxon>Metazoa</taxon>
        <taxon>Ecdysozoa</taxon>
        <taxon>Nematoda</taxon>
        <taxon>Chromadorea</taxon>
        <taxon>Rhabditida</taxon>
        <taxon>Rhabditina</taxon>
        <taxon>Rhabditomorpha</taxon>
        <taxon>Rhabditoidea</taxon>
        <taxon>Rhabditidae</taxon>
        <taxon>Peloderinae</taxon>
        <taxon>Caenorhabditis</taxon>
    </lineage>
</organism>
<protein>
    <submittedName>
        <fullName evidence="1">Uncharacterized protein</fullName>
    </submittedName>
</protein>
<dbReference type="InParanoid" id="G0P2U4"/>
<evidence type="ECO:0000313" key="1">
    <source>
        <dbReference type="EMBL" id="EGT43395.1"/>
    </source>
</evidence>
<reference evidence="2" key="1">
    <citation type="submission" date="2011-07" db="EMBL/GenBank/DDBJ databases">
        <authorList>
            <consortium name="Caenorhabditis brenneri Sequencing and Analysis Consortium"/>
            <person name="Wilson R.K."/>
        </authorList>
    </citation>
    <scope>NUCLEOTIDE SEQUENCE [LARGE SCALE GENOMIC DNA]</scope>
    <source>
        <strain evidence="2">PB2801</strain>
    </source>
</reference>
<proteinExistence type="predicted"/>
<dbReference type="HOGENOM" id="CLU_1107911_0_0_1"/>
<accession>G0P2U4</accession>
<evidence type="ECO:0000313" key="2">
    <source>
        <dbReference type="Proteomes" id="UP000008068"/>
    </source>
</evidence>
<dbReference type="Proteomes" id="UP000008068">
    <property type="component" value="Unassembled WGS sequence"/>
</dbReference>
<name>G0P2U4_CAEBE</name>
<gene>
    <name evidence="1" type="ORF">CAEBREN_21732</name>
</gene>
<keyword evidence="2" id="KW-1185">Reference proteome</keyword>
<dbReference type="EMBL" id="GL380031">
    <property type="protein sequence ID" value="EGT43395.1"/>
    <property type="molecule type" value="Genomic_DNA"/>
</dbReference>
<sequence>MLCYSSVKHSHDAVSHVEITRKRCNFRCHGLAFSKRNSTSSSEEYCSRKGRKGCWSCEEIFCNNLTEQSVAEKQAFLMAKLFRLPSEFYSQNRKSEVKFSRRKLEVEVGSEKTPASRNSMRILLNEDLVTSSEGKFKKTLNGFSAVGRYSRLLLICFGFSEQLHFIEHLTSGKRCNKNTGFDFKKIVEFLVLMTEFHQAVVCKRQEFYKLVKKIAPGEAGKSVRAAKKVTMVLEMGLLAMMEMWQKTVAGH</sequence>
<dbReference type="AlphaFoldDB" id="G0P2U4"/>